<dbReference type="InterPro" id="IPR002878">
    <property type="entry name" value="ChsH2_C"/>
</dbReference>
<dbReference type="PANTHER" id="PTHR34075">
    <property type="entry name" value="BLR3430 PROTEIN"/>
    <property type="match status" value="1"/>
</dbReference>
<dbReference type="EMBL" id="FNJI01000001">
    <property type="protein sequence ID" value="SDO35113.1"/>
    <property type="molecule type" value="Genomic_DNA"/>
</dbReference>
<evidence type="ECO:0000313" key="2">
    <source>
        <dbReference type="EMBL" id="SDO35113.1"/>
    </source>
</evidence>
<organism evidence="2 3">
    <name type="scientific">Desulforhopalus singaporensis</name>
    <dbReference type="NCBI Taxonomy" id="91360"/>
    <lineage>
        <taxon>Bacteria</taxon>
        <taxon>Pseudomonadati</taxon>
        <taxon>Thermodesulfobacteriota</taxon>
        <taxon>Desulfobulbia</taxon>
        <taxon>Desulfobulbales</taxon>
        <taxon>Desulfocapsaceae</taxon>
        <taxon>Desulforhopalus</taxon>
    </lineage>
</organism>
<accession>A0A1H0IUV2</accession>
<dbReference type="STRING" id="91360.SAMN05660330_00030"/>
<dbReference type="OrthoDB" id="5514845at2"/>
<feature type="domain" description="ChsH2 C-terminal OB-fold" evidence="1">
    <location>
        <begin position="57"/>
        <end position="121"/>
    </location>
</feature>
<dbReference type="PANTHER" id="PTHR34075:SF5">
    <property type="entry name" value="BLR3430 PROTEIN"/>
    <property type="match status" value="1"/>
</dbReference>
<dbReference type="Proteomes" id="UP000199073">
    <property type="component" value="Unassembled WGS sequence"/>
</dbReference>
<sequence>MENMANKVARIPDLVDWSTGEVRLMSAKCNSCGTYFFPREHYQHRPGCSREGVENVLLPVKGKLASYTIQYYPCPPPFKTEKKITPYGIGLVEFEQEKIQVAGIITDTDLDSLEIGMEMETTTLTMFTNDEKQQVVTWAFAAVK</sequence>
<dbReference type="InterPro" id="IPR012340">
    <property type="entry name" value="NA-bd_OB-fold"/>
</dbReference>
<dbReference type="InterPro" id="IPR052513">
    <property type="entry name" value="Thioester_dehydratase-like"/>
</dbReference>
<evidence type="ECO:0000259" key="1">
    <source>
        <dbReference type="Pfam" id="PF01796"/>
    </source>
</evidence>
<evidence type="ECO:0000313" key="3">
    <source>
        <dbReference type="Proteomes" id="UP000199073"/>
    </source>
</evidence>
<reference evidence="2 3" key="1">
    <citation type="submission" date="2016-10" db="EMBL/GenBank/DDBJ databases">
        <authorList>
            <person name="de Groot N.N."/>
        </authorList>
    </citation>
    <scope>NUCLEOTIDE SEQUENCE [LARGE SCALE GENOMIC DNA]</scope>
    <source>
        <strain evidence="2 3">DSM 12130</strain>
    </source>
</reference>
<protein>
    <submittedName>
        <fullName evidence="2">Uncharacterized OB-fold protein, contains Zn-ribbon domain</fullName>
    </submittedName>
</protein>
<dbReference type="SUPFAM" id="SSF50249">
    <property type="entry name" value="Nucleic acid-binding proteins"/>
    <property type="match status" value="1"/>
</dbReference>
<gene>
    <name evidence="2" type="ORF">SAMN05660330_00030</name>
</gene>
<keyword evidence="3" id="KW-1185">Reference proteome</keyword>
<dbReference type="Pfam" id="PF01796">
    <property type="entry name" value="OB_ChsH2_C"/>
    <property type="match status" value="1"/>
</dbReference>
<dbReference type="AlphaFoldDB" id="A0A1H0IUV2"/>
<proteinExistence type="predicted"/>
<name>A0A1H0IUV2_9BACT</name>